<dbReference type="Gene3D" id="3.40.50.300">
    <property type="entry name" value="P-loop containing nucleotide triphosphate hydrolases"/>
    <property type="match status" value="2"/>
</dbReference>
<keyword evidence="8" id="KW-0067">ATP-binding</keyword>
<dbReference type="PROSITE" id="PS50893">
    <property type="entry name" value="ABC_TRANSPORTER_2"/>
    <property type="match status" value="2"/>
</dbReference>
<evidence type="ECO:0000256" key="7">
    <source>
        <dbReference type="ARBA" id="ARBA00022741"/>
    </source>
</evidence>
<sequence length="1644" mass="180021">MDSANDSTDFFEDFCGRSFWNITEAWQTAHPTLGRCVERTALTWGPCLFLWVCAPPALVAMHHRPSFLPAPAAPLPWLPRLACKLVLSVMVMATALAEVAVVIAAAIGGDSSGGSDGAGLYPSPLPPPPLPVDLAAPVVLLVSYGVAVVMVAACRRVGQRSSGLLFIFWGLMVVCGVPQLKDIIAGLHTHPQESLQNTTTWKAPLPSVHHPALATTFLLQYCGAALLLLLNCFADPAPRPKGSTKGVKESPEEAASFLSRITFHWVTQLLWKGWCRPLTKEDLWSLPPKCRSETVDATWRNAWSRELSYRRRKALSHIPKETSTVSSTNTGGSGSGGAGLHHLSVLRVALRAYLWPYLFSFFLLLAADMMLFLTPWLLGSLISFTTAVTSEPTWHGYLYAVGLLLANTLISLLREGFFQRAFKVCARLRASLMMAVYRKALTISPSARKESTAGEIVNHMSVDAFKVSDLSIMSSMGLVLPFFTIVAVWQLWNILGPSVLAGLAVMVLLMPLNAAVAKRLKELQTKQMKLKDKRIKISSEIISGIKVLKLNAWEEPFKEQVQKVRKEEIQLLTKATYLEAITVFLWFLTPYLVSLATFTTYILVSEDNVLDAETAFISIALFNLLRIPITQLSSVLAMGIQAKVSLSRLEKFFAAPNVDPNAVYSDPKIDSAINVEGGTFSWGGAAVEWALQGVELKVQQGQLVAVVGPVGAGKSSLLSALLGQMDKTSGHVLVNGQVAYVSQEAWLQNTTLRENITWGQPFEERRFRMVVNACALQPDFDILPGGDLTEVGEKGINLSGGQKQRVALARAAYSDADVVLLDDPLSAVDAHVGKQIFDCLLGPSGLMASKTRVLVTHSLWLLPRVDYVVVVEGGQLVEQGTCGELLEKEGTLARLLLHHINKKMEKGEDEEELKEEEVEKEEEGEEDQGLEELCEQLEHIPGAQALLRQISRQSSKSHHQVDSPRPSSHHRLPGATTTTNNYHRKQDSTSPPPYQNTFSRKFSSTSTISTSPSSMVEGVGDVEMKEKGLKLEGQLVKEEFTQTGRVGWSVYQFYAKSVGHVSLLLPLLFFFVGQSCQAGSNIWLSYWSTSQTITTTVANTTAAAAAAATNITNTTANVEEEEFDRLQFLFIYASFGVGQAIFIYLSLVMLRRGCLKAGRRIHDILLDALLHLPIHFFDTNPSGRVLNRLSKETNVLDSVLPMMLVTGMGAFTQVVTTLLVVIGSAPWVGLVVVPVMALYFILLGLYTMTHRQVRRIESAATSPIYTFFRETVQGVSTIRAFKKQESFIESCQAKINAAMQGFLAMATCNRWLAVRLECAGNLIVFSAAIFAVVGRGSVSPGIVGLSITYALNITVILNYFVRMCSEIEANIVSVERIKEYIEEEKEAPWRVQDAPQKLWPHAGGLVFKGYKARYRPELELVLHGVSCSVTPGEKVGIVGRTGAGKSSLTLGLFRIIEAAAGSIEVDGRDISKVGLHDLRSRITIIPQDPVLFSGTLRLNLDPAGILGDEEVWRALELAHLAPLVRKQPLGLSMMVEEGGANLSMGQRQLVGLARALLRKSPLLVLDEATAAVDVQTDQLIQTTIRAEFAECTVLTIAHRLNTILDSDKVMVMDQGRIAEFDSPSALLAQKDSIFYNMAKDAGLV</sequence>
<dbReference type="EC" id="7.6.2.3" evidence="11"/>
<proteinExistence type="inferred from homology"/>
<dbReference type="SMART" id="SM00382">
    <property type="entry name" value="AAA"/>
    <property type="match status" value="2"/>
</dbReference>
<reference evidence="17 18" key="1">
    <citation type="submission" date="2023-03" db="EMBL/GenBank/DDBJ databases">
        <title>High-quality genome of Scylla paramamosain provides insights in environmental adaptation.</title>
        <authorList>
            <person name="Zhang L."/>
        </authorList>
    </citation>
    <scope>NUCLEOTIDE SEQUENCE [LARGE SCALE GENOMIC DNA]</scope>
    <source>
        <strain evidence="17">LZ_2023a</strain>
        <tissue evidence="17">Muscle</tissue>
    </source>
</reference>
<dbReference type="InterPro" id="IPR036640">
    <property type="entry name" value="ABC1_TM_sf"/>
</dbReference>
<dbReference type="GO" id="GO:0005774">
    <property type="term" value="C:vacuolar membrane"/>
    <property type="evidence" value="ECO:0007669"/>
    <property type="project" value="UniProtKB-SubCell"/>
</dbReference>
<dbReference type="CDD" id="cd03250">
    <property type="entry name" value="ABCC_MRP_domain1"/>
    <property type="match status" value="1"/>
</dbReference>
<feature type="region of interest" description="Disordered" evidence="13">
    <location>
        <begin position="905"/>
        <end position="929"/>
    </location>
</feature>
<keyword evidence="9 14" id="KW-1133">Transmembrane helix</keyword>
<dbReference type="InterPro" id="IPR027417">
    <property type="entry name" value="P-loop_NTPase"/>
</dbReference>
<evidence type="ECO:0000256" key="12">
    <source>
        <dbReference type="ARBA" id="ARBA00047523"/>
    </source>
</evidence>
<feature type="transmembrane region" description="Helical" evidence="14">
    <location>
        <begin position="583"/>
        <end position="604"/>
    </location>
</feature>
<dbReference type="Gene3D" id="1.20.1560.10">
    <property type="entry name" value="ABC transporter type 1, transmembrane domain"/>
    <property type="match status" value="2"/>
</dbReference>
<comment type="catalytic activity">
    <reaction evidence="12">
        <text>leukotriene C4(in) + ATP + H2O = leukotriene C4(out) + ADP + phosphate + H(+)</text>
        <dbReference type="Rhea" id="RHEA:38963"/>
        <dbReference type="ChEBI" id="CHEBI:15377"/>
        <dbReference type="ChEBI" id="CHEBI:15378"/>
        <dbReference type="ChEBI" id="CHEBI:30616"/>
        <dbReference type="ChEBI" id="CHEBI:43474"/>
        <dbReference type="ChEBI" id="CHEBI:57973"/>
        <dbReference type="ChEBI" id="CHEBI:456216"/>
    </reaction>
    <physiologicalReaction direction="left-to-right" evidence="12">
        <dbReference type="Rhea" id="RHEA:38964"/>
    </physiologicalReaction>
</comment>
<evidence type="ECO:0000256" key="11">
    <source>
        <dbReference type="ARBA" id="ARBA00024220"/>
    </source>
</evidence>
<feature type="transmembrane region" description="Helical" evidence="14">
    <location>
        <begin position="161"/>
        <end position="180"/>
    </location>
</feature>
<dbReference type="CDD" id="cd18595">
    <property type="entry name" value="ABC_6TM_MRP1_2_3_6_D1_like"/>
    <property type="match status" value="1"/>
</dbReference>
<gene>
    <name evidence="17" type="ORF">O3P69_001484</name>
</gene>
<dbReference type="GO" id="GO:0005524">
    <property type="term" value="F:ATP binding"/>
    <property type="evidence" value="ECO:0007669"/>
    <property type="project" value="UniProtKB-KW"/>
</dbReference>
<feature type="transmembrane region" description="Helical" evidence="14">
    <location>
        <begin position="1227"/>
        <end position="1246"/>
    </location>
</feature>
<name>A0AAW0UXP9_SCYPA</name>
<feature type="transmembrane region" description="Helical" evidence="14">
    <location>
        <begin position="1199"/>
        <end position="1221"/>
    </location>
</feature>
<feature type="transmembrane region" description="Helical" evidence="14">
    <location>
        <begin position="212"/>
        <end position="234"/>
    </location>
</feature>
<feature type="transmembrane region" description="Helical" evidence="14">
    <location>
        <begin position="498"/>
        <end position="517"/>
    </location>
</feature>
<evidence type="ECO:0000256" key="13">
    <source>
        <dbReference type="SAM" id="MobiDB-lite"/>
    </source>
</evidence>
<evidence type="ECO:0000256" key="1">
    <source>
        <dbReference type="ARBA" id="ARBA00004128"/>
    </source>
</evidence>
<evidence type="ECO:0000256" key="14">
    <source>
        <dbReference type="SAM" id="Phobius"/>
    </source>
</evidence>
<dbReference type="SUPFAM" id="SSF52540">
    <property type="entry name" value="P-loop containing nucleoside triphosphate hydrolases"/>
    <property type="match status" value="2"/>
</dbReference>
<dbReference type="FunFam" id="3.40.50.300:FF:000997">
    <property type="entry name" value="Multidrug resistance-associated protein 1"/>
    <property type="match status" value="1"/>
</dbReference>
<feature type="transmembrane region" description="Helical" evidence="14">
    <location>
        <begin position="1339"/>
        <end position="1361"/>
    </location>
</feature>
<evidence type="ECO:0000256" key="5">
    <source>
        <dbReference type="ARBA" id="ARBA00022692"/>
    </source>
</evidence>
<dbReference type="FunFam" id="1.20.1560.10:FF:000001">
    <property type="entry name" value="ATP-binding cassette subfamily C member 1"/>
    <property type="match status" value="1"/>
</dbReference>
<protein>
    <recommendedName>
        <fullName evidence="11">ABC-type glutathione-S-conjugate transporter</fullName>
        <ecNumber evidence="11">7.6.2.3</ecNumber>
    </recommendedName>
</protein>
<feature type="transmembrane region" description="Helical" evidence="14">
    <location>
        <begin position="354"/>
        <end position="374"/>
    </location>
</feature>
<evidence type="ECO:0000259" key="15">
    <source>
        <dbReference type="PROSITE" id="PS50893"/>
    </source>
</evidence>
<accession>A0AAW0UXP9</accession>
<dbReference type="Pfam" id="PF00005">
    <property type="entry name" value="ABC_tran"/>
    <property type="match status" value="2"/>
</dbReference>
<dbReference type="PANTHER" id="PTHR24223">
    <property type="entry name" value="ATP-BINDING CASSETTE SUB-FAMILY C"/>
    <property type="match status" value="1"/>
</dbReference>
<dbReference type="InterPro" id="IPR017871">
    <property type="entry name" value="ABC_transporter-like_CS"/>
</dbReference>
<keyword evidence="4" id="KW-0926">Vacuole</keyword>
<comment type="subcellular location">
    <subcellularLocation>
        <location evidence="1">Vacuole membrane</location>
        <topology evidence="1">Multi-pass membrane protein</topology>
    </subcellularLocation>
</comment>
<evidence type="ECO:0000256" key="6">
    <source>
        <dbReference type="ARBA" id="ARBA00022737"/>
    </source>
</evidence>
<comment type="caution">
    <text evidence="17">The sequence shown here is derived from an EMBL/GenBank/DDBJ whole genome shotgun (WGS) entry which is preliminary data.</text>
</comment>
<keyword evidence="18" id="KW-1185">Reference proteome</keyword>
<dbReference type="GO" id="GO:0016887">
    <property type="term" value="F:ATP hydrolysis activity"/>
    <property type="evidence" value="ECO:0007669"/>
    <property type="project" value="InterPro"/>
</dbReference>
<keyword evidence="10 14" id="KW-0472">Membrane</keyword>
<feature type="transmembrane region" description="Helical" evidence="14">
    <location>
        <begin position="81"/>
        <end position="107"/>
    </location>
</feature>
<dbReference type="InterPro" id="IPR003439">
    <property type="entry name" value="ABC_transporter-like_ATP-bd"/>
</dbReference>
<evidence type="ECO:0000256" key="10">
    <source>
        <dbReference type="ARBA" id="ARBA00023136"/>
    </source>
</evidence>
<dbReference type="PROSITE" id="PS00211">
    <property type="entry name" value="ABC_TRANSPORTER_1"/>
    <property type="match status" value="1"/>
</dbReference>
<feature type="compositionally biased region" description="Low complexity" evidence="13">
    <location>
        <begin position="997"/>
        <end position="1014"/>
    </location>
</feature>
<dbReference type="Proteomes" id="UP001487740">
    <property type="component" value="Unassembled WGS sequence"/>
</dbReference>
<dbReference type="EMBL" id="JARAKH010000003">
    <property type="protein sequence ID" value="KAK8404909.1"/>
    <property type="molecule type" value="Genomic_DNA"/>
</dbReference>
<feature type="domain" description="ABC transporter" evidence="15">
    <location>
        <begin position="673"/>
        <end position="898"/>
    </location>
</feature>
<evidence type="ECO:0000256" key="4">
    <source>
        <dbReference type="ARBA" id="ARBA00022554"/>
    </source>
</evidence>
<dbReference type="CDD" id="cd18603">
    <property type="entry name" value="ABC_6TM_MRP1_2_3_6_D2_like"/>
    <property type="match status" value="1"/>
</dbReference>
<dbReference type="SUPFAM" id="SSF90123">
    <property type="entry name" value="ABC transporter transmembrane region"/>
    <property type="match status" value="2"/>
</dbReference>
<dbReference type="PANTHER" id="PTHR24223:SF443">
    <property type="entry name" value="MULTIDRUG-RESISTANCE LIKE PROTEIN 1, ISOFORM I"/>
    <property type="match status" value="1"/>
</dbReference>
<dbReference type="FunFam" id="1.20.1560.10:FF:000020">
    <property type="entry name" value="ABC metal ion transporter"/>
    <property type="match status" value="1"/>
</dbReference>
<dbReference type="InterPro" id="IPR011527">
    <property type="entry name" value="ABC1_TM_dom"/>
</dbReference>
<dbReference type="InterPro" id="IPR050173">
    <property type="entry name" value="ABC_transporter_C-like"/>
</dbReference>
<feature type="region of interest" description="Disordered" evidence="13">
    <location>
        <begin position="950"/>
        <end position="1017"/>
    </location>
</feature>
<keyword evidence="6" id="KW-0677">Repeat</keyword>
<keyword evidence="3" id="KW-0813">Transport</keyword>
<feature type="transmembrane region" description="Helical" evidence="14">
    <location>
        <begin position="470"/>
        <end position="492"/>
    </location>
</feature>
<keyword evidence="7" id="KW-0547">Nucleotide-binding</keyword>
<evidence type="ECO:0000313" key="17">
    <source>
        <dbReference type="EMBL" id="KAK8404909.1"/>
    </source>
</evidence>
<feature type="domain" description="ABC transmembrane type-1" evidence="16">
    <location>
        <begin position="1067"/>
        <end position="1369"/>
    </location>
</feature>
<feature type="domain" description="ABC transporter" evidence="15">
    <location>
        <begin position="1407"/>
        <end position="1639"/>
    </location>
</feature>
<dbReference type="InterPro" id="IPR003593">
    <property type="entry name" value="AAA+_ATPase"/>
</dbReference>
<evidence type="ECO:0000256" key="3">
    <source>
        <dbReference type="ARBA" id="ARBA00022448"/>
    </source>
</evidence>
<dbReference type="FunFam" id="3.40.50.300:FF:000074">
    <property type="entry name" value="Multidrug resistance-associated protein 5 isoform 1"/>
    <property type="match status" value="1"/>
</dbReference>
<feature type="transmembrane region" description="Helical" evidence="14">
    <location>
        <begin position="394"/>
        <end position="413"/>
    </location>
</feature>
<feature type="domain" description="ABC transmembrane type-1" evidence="16">
    <location>
        <begin position="358"/>
        <end position="641"/>
    </location>
</feature>
<feature type="transmembrane region" description="Helical" evidence="14">
    <location>
        <begin position="134"/>
        <end position="154"/>
    </location>
</feature>
<dbReference type="Pfam" id="PF00664">
    <property type="entry name" value="ABC_membrane"/>
    <property type="match status" value="2"/>
</dbReference>
<dbReference type="PROSITE" id="PS50929">
    <property type="entry name" value="ABC_TM1F"/>
    <property type="match status" value="2"/>
</dbReference>
<feature type="transmembrane region" description="Helical" evidence="14">
    <location>
        <begin position="1312"/>
        <end position="1333"/>
    </location>
</feature>
<dbReference type="CDD" id="cd03244">
    <property type="entry name" value="ABCC_MRP_domain2"/>
    <property type="match status" value="1"/>
</dbReference>
<dbReference type="GO" id="GO:0015431">
    <property type="term" value="F:ABC-type glutathione S-conjugate transporter activity"/>
    <property type="evidence" value="ECO:0007669"/>
    <property type="project" value="UniProtKB-EC"/>
</dbReference>
<evidence type="ECO:0000256" key="2">
    <source>
        <dbReference type="ARBA" id="ARBA00009726"/>
    </source>
</evidence>
<evidence type="ECO:0000313" key="18">
    <source>
        <dbReference type="Proteomes" id="UP001487740"/>
    </source>
</evidence>
<dbReference type="GO" id="GO:0000323">
    <property type="term" value="C:lytic vacuole"/>
    <property type="evidence" value="ECO:0007669"/>
    <property type="project" value="UniProtKB-ARBA"/>
</dbReference>
<feature type="transmembrane region" description="Helical" evidence="14">
    <location>
        <begin position="1129"/>
        <end position="1150"/>
    </location>
</feature>
<evidence type="ECO:0000256" key="9">
    <source>
        <dbReference type="ARBA" id="ARBA00022989"/>
    </source>
</evidence>
<evidence type="ECO:0000256" key="8">
    <source>
        <dbReference type="ARBA" id="ARBA00022840"/>
    </source>
</evidence>
<comment type="similarity">
    <text evidence="2">Belongs to the ABC transporter superfamily. ABCC family. Conjugate transporter (TC 3.A.1.208) subfamily.</text>
</comment>
<keyword evidence="5 14" id="KW-0812">Transmembrane</keyword>
<organism evidence="17 18">
    <name type="scientific">Scylla paramamosain</name>
    <name type="common">Mud crab</name>
    <dbReference type="NCBI Taxonomy" id="85552"/>
    <lineage>
        <taxon>Eukaryota</taxon>
        <taxon>Metazoa</taxon>
        <taxon>Ecdysozoa</taxon>
        <taxon>Arthropoda</taxon>
        <taxon>Crustacea</taxon>
        <taxon>Multicrustacea</taxon>
        <taxon>Malacostraca</taxon>
        <taxon>Eumalacostraca</taxon>
        <taxon>Eucarida</taxon>
        <taxon>Decapoda</taxon>
        <taxon>Pleocyemata</taxon>
        <taxon>Brachyura</taxon>
        <taxon>Eubrachyura</taxon>
        <taxon>Portunoidea</taxon>
        <taxon>Portunidae</taxon>
        <taxon>Portuninae</taxon>
        <taxon>Scylla</taxon>
    </lineage>
</organism>
<feature type="compositionally biased region" description="Acidic residues" evidence="13">
    <location>
        <begin position="907"/>
        <end position="929"/>
    </location>
</feature>
<evidence type="ECO:0000259" key="16">
    <source>
        <dbReference type="PROSITE" id="PS50929"/>
    </source>
</evidence>